<gene>
    <name evidence="3" type="primary">Contig9224.g9870</name>
    <name evidence="3" type="ORF">STYLEM_12731</name>
</gene>
<dbReference type="OMA" id="NCYSINC"/>
<dbReference type="PANTHER" id="PTHR11319">
    <property type="entry name" value="G PROTEIN-COUPLED RECEPTOR-RELATED"/>
    <property type="match status" value="1"/>
</dbReference>
<dbReference type="EMBL" id="CCKQ01012079">
    <property type="protein sequence ID" value="CDW83683.1"/>
    <property type="molecule type" value="Genomic_DNA"/>
</dbReference>
<accession>A0A078AS22</accession>
<evidence type="ECO:0000313" key="3">
    <source>
        <dbReference type="EMBL" id="CDW83683.1"/>
    </source>
</evidence>
<evidence type="ECO:0008006" key="5">
    <source>
        <dbReference type="Google" id="ProtNLM"/>
    </source>
</evidence>
<dbReference type="InterPro" id="IPR012334">
    <property type="entry name" value="Pectin_lyas_fold"/>
</dbReference>
<keyword evidence="2" id="KW-0812">Transmembrane</keyword>
<dbReference type="Gene3D" id="2.160.20.10">
    <property type="entry name" value="Single-stranded right-handed beta-helix, Pectin lyase-like"/>
    <property type="match status" value="1"/>
</dbReference>
<evidence type="ECO:0000313" key="4">
    <source>
        <dbReference type="Proteomes" id="UP000039865"/>
    </source>
</evidence>
<dbReference type="SUPFAM" id="SSF51126">
    <property type="entry name" value="Pectin lyase-like"/>
    <property type="match status" value="2"/>
</dbReference>
<evidence type="ECO:0000256" key="1">
    <source>
        <dbReference type="SAM" id="MobiDB-lite"/>
    </source>
</evidence>
<evidence type="ECO:0000256" key="2">
    <source>
        <dbReference type="SAM" id="Phobius"/>
    </source>
</evidence>
<reference evidence="3 4" key="1">
    <citation type="submission" date="2014-06" db="EMBL/GenBank/DDBJ databases">
        <authorList>
            <person name="Swart Estienne"/>
        </authorList>
    </citation>
    <scope>NUCLEOTIDE SEQUENCE [LARGE SCALE GENOMIC DNA]</scope>
    <source>
        <strain evidence="3 4">130c</strain>
    </source>
</reference>
<protein>
    <recommendedName>
        <fullName evidence="5">Transmembrane protein</fullName>
    </recommendedName>
</protein>
<feature type="transmembrane region" description="Helical" evidence="2">
    <location>
        <begin position="1886"/>
        <end position="1904"/>
    </location>
</feature>
<sequence>MLQPHVIAYFNSGYQQVEQMKYPILNSRGRLLSQVALVSYLHYLNYFKACQSVYPGCRSCSYTSSLVTQPNNQQNWQSNSALTCNECEEGLYKYNYTRSYSIKQQNGQSMTQTVFMNVCVPDCTLISQNLVNNPVTQMCEFLGYYCKYGDFYQGCRQCSLEESKSGEQQTPSYTCNTCWSSYNASTQTFSDSPSGPGAKSSCQFCNQGYSLYQDKCYLRCPTSYFTQMIHSSQTNQPTAATCTKCHDTCYMCIDSGDQNCTSCKKGQYLIITQINTQSGYCSTKKAVSNDIKNQALYVTSTRDQTDTYVINKSYANVYTFDNIPEALNRAYESTNTVRPVIYNKVGGMFSIQVPSSLEFSNLIFDSIDSVLPFTSSQGQAATCLNQALPCCTYTYSGISKVLNCGNQTCAIRKFNGLFNMINHKESSIEKQTIIIKDSTFQSFSICGAIYSNDLVNSIPGSDQLTQTLSQAQYYLAVFNYTIEEYQDLYFNKAYTGTDSSEIILSSNTFKNFHALKTTESYIDAVDYKTRYHGLIISLKNFGGSIYVYQNSFSEIIQPFSTPNNLNKTISAKATLQKTDNYPNLILDDLNYLQMNELSETSAPSEVLQCGGGTLIYNNKFQGITGFEMVDNGLIFLGCRNTKENMNSGITSYESIYDKYGTNQNQFYEKFKNFAANLTSLSTQGSLSLSVYNKVTLVKDDSITVSKYQSQFKLNSYTDSYIGVTYKDDQTSNTYLGSLINLMWVMAVTIESESFENIGGFTQEQLDLSLVQVGRGAYSVGQKEKLSEPDNRDNFYLVQLGSSIFCIQQMVSFTLKNSTFKNVWNIDRYNSFGENQQALIAYFQNYYGNLTIGDDTSTKTYNTFQNIVGMFNDVTISKYSWDPTDKKYQYKSKDSYGFGSPFFYLKNNNLANLNFRNAYVKNNYAYNEQTSTSILAQILEYETQRTDDGVNVSLQNIVLSNNFAQNGQQYFSLTANNLTISNVTVSNNGGYFSSVTKVSQQDIKEKQTSSIFKLIIKLSNYSQFKIQNSEFSSNEAEETPLFDISTQSIDKFLDYYSFVFSDYGLINADEIINYLEFYDCTFFSNTGSSAQTFYLADNMVQYFNVTKSTFSNTTYDFDDINDILLSSPTEYYKDSAKSLIVASNQKNINIQECVVKNIHFRYSGAFIQLDSLSTASITKSTFQDISSYLAGVILLKNSNLTMVSNVFDSCQAVTVGVIQAQDSSTIEVNSTTFLSNFATEISVFKVSASSDIKAYGCSFYQNYVSLQNTIGQFIQSKNSYIKNSLMRSNYIQTGGSSNTLDNKAIKNCAGIQVVLSNVYFNYSTFYNTYQASDSTKTISGNFIYAISDSNIYLNNTKLTKGLGKNGGAIYLLGYSNLTVENTYFINCNVTNQGGAIYAASFDQFSIINSYFQENSATIQGSAIYIANSIGNLTINSSSEFSSTKSTNFIYLSSVESVNITNSKFYSSASTELQASNYSAIHVENIKQFQLLHSEMKQLYTTSKGGCLYITENSNNKVTSNYARYLISASNFTNCTSLQGGAIYLDNIQGVQISSESNFVNNSAVLLSSEDSDSYSNGIGGAINFYCSQGGGAIQWNYNEPLMTSLLLRSLAMRDLQTSFSLTDQKSGGTLVSIDQNSKLYISVIQNTKLDFPSTFETETSFLISNGAFKIDSLKFVGQPNSSQTFSFSTDGIDYTIPDNKAYYSQNSDNSITSPQVQTTSSTNVQISISLRKCESGEALLSSGKCQDCAEDTYLLTSPSGVISCKACQADVSYCFGRDQVFPKANYWRSSSQSDNFLRCRNDIACLGMNPPENNTLGACQTGYQGILCTDCQIGYSRTGTYLCSLCPDQTSNSFKLLALFIAIILGLVMLIRSTIAGALEQKNYLSVFIRILMNHFQLLIITASFDFEWPEQLLDFFNSVKPVSEATTQFLSVDCFIDTRKNNDDLGIIRAFYAKTIILALAPIIVVAVCIITWAIIFRIQDRKKHIFERNLRLEIEKRRKQDEFKRQNAVIRKTQDLSEIASDSSRDSKMNLQTGVTEKDPVLNEDEKEIFEQLLSQRKDRRQVAWMLMVPIECLGIPAYGFSLIYIRRKDLALVEVKEKYGFLYNGYKEHSFFWEIFIMYRKITFIFIQVFLSQVGKVVQKFFQELRVTLKKKAPRVYFVLFLYLNKSRDLYLNGFIPPEDQALQQIIVKLSQFKGQIDRVKSFQKLQNHSIEKLIMDKEMNTAIGNQIIYHFILGQFKLRPKHDTEEDTQKYDRKLSIEFDDYPDNEKSRYVGLHNQYSYEEFDLNHNFMHLNNDAKTNFDSGREHYQSVTEKYNNEIDEYDRARNIYLNRKAEKRSQPNSPNRNGNIFYNSQDIERRVQTKKNISSQFVNNFSNPHFVNHAVQIQPNNASLSISSQGQSRHSSAQMKARNDKILFDKSIEEEVEFQSEMARQLNDPSGLSKRYMSYDLQYGSNEVFFTDNKQDDSHFIISGGAKLMMSEEQIFANDQQNIADKIDLYQSQLQSQLQSGIFDIKLKQQNKMSKNQSSHHFGGGTLLNLYQTNQKKLKGRIRDQRLRKYAFKSESRLFQAKVAPSEVKLDEIEDYDTHQIRQLATIQPDEENKNKNHYPYDDEDEIDFQADSFSHENSTGKLQLLNISNALNSPQAQELNRNTIQD</sequence>
<dbReference type="SMART" id="SM00710">
    <property type="entry name" value="PbH1"/>
    <property type="match status" value="6"/>
</dbReference>
<feature type="transmembrane region" description="Helical" evidence="2">
    <location>
        <begin position="1855"/>
        <end position="1874"/>
    </location>
</feature>
<feature type="region of interest" description="Disordered" evidence="1">
    <location>
        <begin position="2333"/>
        <end position="2354"/>
    </location>
</feature>
<dbReference type="OrthoDB" id="77931at2759"/>
<dbReference type="CDD" id="cd00064">
    <property type="entry name" value="FU"/>
    <property type="match status" value="1"/>
</dbReference>
<name>A0A078AS22_STYLE</name>
<dbReference type="InParanoid" id="A0A078AS22"/>
<feature type="transmembrane region" description="Helical" evidence="2">
    <location>
        <begin position="2064"/>
        <end position="2087"/>
    </location>
</feature>
<feature type="transmembrane region" description="Helical" evidence="2">
    <location>
        <begin position="1951"/>
        <end position="1976"/>
    </location>
</feature>
<keyword evidence="2" id="KW-1133">Transmembrane helix</keyword>
<dbReference type="Proteomes" id="UP000039865">
    <property type="component" value="Unassembled WGS sequence"/>
</dbReference>
<organism evidence="3 4">
    <name type="scientific">Stylonychia lemnae</name>
    <name type="common">Ciliate</name>
    <dbReference type="NCBI Taxonomy" id="5949"/>
    <lineage>
        <taxon>Eukaryota</taxon>
        <taxon>Sar</taxon>
        <taxon>Alveolata</taxon>
        <taxon>Ciliophora</taxon>
        <taxon>Intramacronucleata</taxon>
        <taxon>Spirotrichea</taxon>
        <taxon>Stichotrichia</taxon>
        <taxon>Sporadotrichida</taxon>
        <taxon>Oxytrichidae</taxon>
        <taxon>Stylonychinae</taxon>
        <taxon>Stylonychia</taxon>
    </lineage>
</organism>
<dbReference type="InterPro" id="IPR006626">
    <property type="entry name" value="PbH1"/>
</dbReference>
<feature type="compositionally biased region" description="Polar residues" evidence="1">
    <location>
        <begin position="2340"/>
        <end position="2354"/>
    </location>
</feature>
<proteinExistence type="predicted"/>
<dbReference type="InterPro" id="IPR006212">
    <property type="entry name" value="Furin_repeat"/>
</dbReference>
<keyword evidence="4" id="KW-1185">Reference proteome</keyword>
<keyword evidence="2" id="KW-0472">Membrane</keyword>
<dbReference type="InterPro" id="IPR011050">
    <property type="entry name" value="Pectin_lyase_fold/virulence"/>
</dbReference>
<dbReference type="PANTHER" id="PTHR11319:SF35">
    <property type="entry name" value="OUTER MEMBRANE PROTEIN PMPC-RELATED"/>
    <property type="match status" value="1"/>
</dbReference>